<dbReference type="PANTHER" id="PTHR13030:SF8">
    <property type="entry name" value="ADP-RIBOSE PYROPHOSPHATASE, MITOCHONDRIAL"/>
    <property type="match status" value="1"/>
</dbReference>
<dbReference type="GO" id="GO:0047631">
    <property type="term" value="F:ADP-ribose diphosphatase activity"/>
    <property type="evidence" value="ECO:0007669"/>
    <property type="project" value="InterPro"/>
</dbReference>
<evidence type="ECO:0000256" key="1">
    <source>
        <dbReference type="SAM" id="Coils"/>
    </source>
</evidence>
<evidence type="ECO:0000313" key="4">
    <source>
        <dbReference type="Proteomes" id="UP001487740"/>
    </source>
</evidence>
<dbReference type="EMBL" id="JARAKH010000049">
    <property type="protein sequence ID" value="KAK8375381.1"/>
    <property type="molecule type" value="Genomic_DNA"/>
</dbReference>
<dbReference type="InterPro" id="IPR039989">
    <property type="entry name" value="NUDT9"/>
</dbReference>
<dbReference type="PANTHER" id="PTHR13030">
    <property type="entry name" value="NUDIX HYDROLASE"/>
    <property type="match status" value="1"/>
</dbReference>
<dbReference type="Pfam" id="PF00293">
    <property type="entry name" value="NUDIX"/>
    <property type="match status" value="1"/>
</dbReference>
<dbReference type="InterPro" id="IPR015797">
    <property type="entry name" value="NUDIX_hydrolase-like_dom_sf"/>
</dbReference>
<dbReference type="Pfam" id="PF25969">
    <property type="entry name" value="NUDT9_N"/>
    <property type="match status" value="1"/>
</dbReference>
<evidence type="ECO:0000313" key="3">
    <source>
        <dbReference type="EMBL" id="KAK8375381.1"/>
    </source>
</evidence>
<comment type="caution">
    <text evidence="3">The sequence shown here is derived from an EMBL/GenBank/DDBJ whole genome shotgun (WGS) entry which is preliminary data.</text>
</comment>
<sequence length="350" mass="38869">MSGGVYVSVCVWVGLDTLGVHDCVTSQEGDMRSVARVLCQTHLLTSTTLSMHTKCRGGAYPFTKDKVQRVQIPDSKVDWDVEFAEYLPPCYTAPHILAAPPYADPEIGAAGFKPRWNALDGRVSRCSHVKPYDVVDGFPRNVCGRTGVAGRGALGRWGPNHAADPIVTRWKVADGKAVIHEKTRKPILQFVCIQRRDSGHWAIPGGMVDPGERVTTTLQREFLEEALNSLEMTEKQKEKSEKQLKELFKGGVEIYSGYVDDPRNTDNAWMETVAFNFHQDDLQGVLYSMLLHAGDDAKAVKWQDISSTLNLYASHEDMIEKVAHRHQAHWSRNLAVLPTCVEDPGGPSSN</sequence>
<accession>A0AAW0SKT9</accession>
<evidence type="ECO:0000259" key="2">
    <source>
        <dbReference type="PROSITE" id="PS51462"/>
    </source>
</evidence>
<keyword evidence="4" id="KW-1185">Reference proteome</keyword>
<dbReference type="Proteomes" id="UP001487740">
    <property type="component" value="Unassembled WGS sequence"/>
</dbReference>
<dbReference type="FunFam" id="3.90.79.10:FF:000021">
    <property type="entry name" value="ADP-ribose pyrophosphatase, mitochondrial isoform X1"/>
    <property type="match status" value="1"/>
</dbReference>
<dbReference type="PROSITE" id="PS51462">
    <property type="entry name" value="NUDIX"/>
    <property type="match status" value="1"/>
</dbReference>
<dbReference type="AlphaFoldDB" id="A0AAW0SKT9"/>
<protein>
    <recommendedName>
        <fullName evidence="2">Nudix hydrolase domain-containing protein</fullName>
    </recommendedName>
</protein>
<dbReference type="Gene3D" id="3.90.79.10">
    <property type="entry name" value="Nucleoside Triphosphate Pyrophosphohydrolase"/>
    <property type="match status" value="1"/>
</dbReference>
<organism evidence="3 4">
    <name type="scientific">Scylla paramamosain</name>
    <name type="common">Mud crab</name>
    <dbReference type="NCBI Taxonomy" id="85552"/>
    <lineage>
        <taxon>Eukaryota</taxon>
        <taxon>Metazoa</taxon>
        <taxon>Ecdysozoa</taxon>
        <taxon>Arthropoda</taxon>
        <taxon>Crustacea</taxon>
        <taxon>Multicrustacea</taxon>
        <taxon>Malacostraca</taxon>
        <taxon>Eumalacostraca</taxon>
        <taxon>Eucarida</taxon>
        <taxon>Decapoda</taxon>
        <taxon>Pleocyemata</taxon>
        <taxon>Brachyura</taxon>
        <taxon>Eubrachyura</taxon>
        <taxon>Portunoidea</taxon>
        <taxon>Portunidae</taxon>
        <taxon>Portuninae</taxon>
        <taxon>Scylla</taxon>
    </lineage>
</organism>
<proteinExistence type="predicted"/>
<dbReference type="CDD" id="cd03670">
    <property type="entry name" value="NUDIX_ADPRase_Nudt9"/>
    <property type="match status" value="1"/>
</dbReference>
<dbReference type="SUPFAM" id="SSF55811">
    <property type="entry name" value="Nudix"/>
    <property type="match status" value="1"/>
</dbReference>
<feature type="coiled-coil region" evidence="1">
    <location>
        <begin position="220"/>
        <end position="250"/>
    </location>
</feature>
<keyword evidence="1" id="KW-0175">Coiled coil</keyword>
<feature type="domain" description="Nudix hydrolase" evidence="2">
    <location>
        <begin position="169"/>
        <end position="325"/>
    </location>
</feature>
<gene>
    <name evidence="3" type="ORF">O3P69_008316</name>
</gene>
<reference evidence="3 4" key="1">
    <citation type="submission" date="2023-03" db="EMBL/GenBank/DDBJ databases">
        <title>High-quality genome of Scylla paramamosain provides insights in environmental adaptation.</title>
        <authorList>
            <person name="Zhang L."/>
        </authorList>
    </citation>
    <scope>NUCLEOTIDE SEQUENCE [LARGE SCALE GENOMIC DNA]</scope>
    <source>
        <strain evidence="3">LZ_2023a</strain>
        <tissue evidence="3">Muscle</tissue>
    </source>
</reference>
<dbReference type="InterPro" id="IPR000086">
    <property type="entry name" value="NUDIX_hydrolase_dom"/>
</dbReference>
<name>A0AAW0SKT9_SCYPA</name>